<dbReference type="Gene3D" id="3.40.30.10">
    <property type="entry name" value="Glutaredoxin"/>
    <property type="match status" value="1"/>
</dbReference>
<dbReference type="Pfam" id="PF00043">
    <property type="entry name" value="GST_C"/>
    <property type="match status" value="1"/>
</dbReference>
<dbReference type="Gene3D" id="1.20.1050.10">
    <property type="match status" value="1"/>
</dbReference>
<dbReference type="InterPro" id="IPR010987">
    <property type="entry name" value="Glutathione-S-Trfase_C-like"/>
</dbReference>
<dbReference type="FunFam" id="3.40.30.10:FF:000148">
    <property type="entry name" value="Elongation factor 1B gamma"/>
    <property type="match status" value="1"/>
</dbReference>
<dbReference type="Pfam" id="PF02798">
    <property type="entry name" value="GST_N"/>
    <property type="match status" value="1"/>
</dbReference>
<evidence type="ECO:0008006" key="7">
    <source>
        <dbReference type="Google" id="ProtNLM"/>
    </source>
</evidence>
<dbReference type="OMA" id="WICYAQG"/>
<comment type="caution">
    <text evidence="5">The sequence shown here is derived from an EMBL/GenBank/DDBJ whole genome shotgun (WGS) entry which is preliminary data.</text>
</comment>
<accession>A0A135LJN6</accession>
<dbReference type="SUPFAM" id="SSF52833">
    <property type="entry name" value="Thioredoxin-like"/>
    <property type="match status" value="1"/>
</dbReference>
<dbReference type="SFLD" id="SFLDS00019">
    <property type="entry name" value="Glutathione_Transferase_(cytos"/>
    <property type="match status" value="1"/>
</dbReference>
<dbReference type="OrthoDB" id="249703at2759"/>
<comment type="similarity">
    <text evidence="1 2">Belongs to the GST superfamily.</text>
</comment>
<evidence type="ECO:0000259" key="3">
    <source>
        <dbReference type="PROSITE" id="PS50404"/>
    </source>
</evidence>
<dbReference type="RefSeq" id="XP_040647719.1">
    <property type="nucleotide sequence ID" value="XM_040790766.1"/>
</dbReference>
<name>A0A135LJN6_PENPA</name>
<dbReference type="STRING" id="5078.A0A135LJN6"/>
<evidence type="ECO:0000313" key="5">
    <source>
        <dbReference type="EMBL" id="KXG49183.1"/>
    </source>
</evidence>
<dbReference type="InterPro" id="IPR004046">
    <property type="entry name" value="GST_C"/>
</dbReference>
<keyword evidence="6" id="KW-1185">Reference proteome</keyword>
<dbReference type="GO" id="GO:0005737">
    <property type="term" value="C:cytoplasm"/>
    <property type="evidence" value="ECO:0007669"/>
    <property type="project" value="TreeGrafter"/>
</dbReference>
<dbReference type="PROSITE" id="PS50405">
    <property type="entry name" value="GST_CTER"/>
    <property type="match status" value="1"/>
</dbReference>
<feature type="domain" description="GST C-terminal" evidence="4">
    <location>
        <begin position="90"/>
        <end position="219"/>
    </location>
</feature>
<gene>
    <name evidence="5" type="ORF">PGRI_030530</name>
</gene>
<dbReference type="InterPro" id="IPR040079">
    <property type="entry name" value="Glutathione_S-Trfase"/>
</dbReference>
<feature type="domain" description="GST N-terminal" evidence="3">
    <location>
        <begin position="3"/>
        <end position="84"/>
    </location>
</feature>
<organism evidence="5 6">
    <name type="scientific">Penicillium patulum</name>
    <name type="common">Penicillium griseofulvum</name>
    <dbReference type="NCBI Taxonomy" id="5078"/>
    <lineage>
        <taxon>Eukaryota</taxon>
        <taxon>Fungi</taxon>
        <taxon>Dikarya</taxon>
        <taxon>Ascomycota</taxon>
        <taxon>Pezizomycotina</taxon>
        <taxon>Eurotiomycetes</taxon>
        <taxon>Eurotiomycetidae</taxon>
        <taxon>Eurotiales</taxon>
        <taxon>Aspergillaceae</taxon>
        <taxon>Penicillium</taxon>
    </lineage>
</organism>
<dbReference type="FunFam" id="1.20.1050.10:FF:000006">
    <property type="entry name" value="Elongation factor 1 gamma"/>
    <property type="match status" value="1"/>
</dbReference>
<dbReference type="SFLD" id="SFLDG00358">
    <property type="entry name" value="Main_(cytGST)"/>
    <property type="match status" value="1"/>
</dbReference>
<dbReference type="InterPro" id="IPR036249">
    <property type="entry name" value="Thioredoxin-like_sf"/>
</dbReference>
<evidence type="ECO:0000256" key="1">
    <source>
        <dbReference type="ARBA" id="ARBA00007409"/>
    </source>
</evidence>
<dbReference type="InterPro" id="IPR036282">
    <property type="entry name" value="Glutathione-S-Trfase_C_sf"/>
</dbReference>
<dbReference type="CDD" id="cd03044">
    <property type="entry name" value="GST_N_EF1Bgamma"/>
    <property type="match status" value="1"/>
</dbReference>
<dbReference type="PANTHER" id="PTHR43986">
    <property type="entry name" value="ELONGATION FACTOR 1-GAMMA"/>
    <property type="match status" value="1"/>
</dbReference>
<sequence>MAPFGTIYSYQPSPRVMKAQAVANLNGLELAVPEFAMGKTNRTPDFLSKFPLGKVPAFEGADGTTLFESDAITQYIAESGPAAEQLLGATPAERATIRQWICYAQGEILDPVTQLALWRLGIRPYDEKIEVANLERLERSLQCLETHLKGRTWFVGNDKLSLADITVASALVWGFSMAIDAEMRPKYPSVVAWYERFLETEGIKEAFGEKKYVEKRSSSLGVAL</sequence>
<protein>
    <recommendedName>
        <fullName evidence="7">Glutathione S-transferase/chloride channel, C-terminal</fullName>
    </recommendedName>
</protein>
<dbReference type="EMBL" id="LHQR01000065">
    <property type="protein sequence ID" value="KXG49183.1"/>
    <property type="molecule type" value="Genomic_DNA"/>
</dbReference>
<dbReference type="InterPro" id="IPR050802">
    <property type="entry name" value="EF-GSTs"/>
</dbReference>
<dbReference type="PROSITE" id="PS50404">
    <property type="entry name" value="GST_NTER"/>
    <property type="match status" value="1"/>
</dbReference>
<dbReference type="CDD" id="cd03181">
    <property type="entry name" value="GST_C_EF1Bgamma_like"/>
    <property type="match status" value="1"/>
</dbReference>
<dbReference type="InterPro" id="IPR004045">
    <property type="entry name" value="Glutathione_S-Trfase_N"/>
</dbReference>
<evidence type="ECO:0000313" key="6">
    <source>
        <dbReference type="Proteomes" id="UP000070168"/>
    </source>
</evidence>
<dbReference type="Proteomes" id="UP000070168">
    <property type="component" value="Unassembled WGS sequence"/>
</dbReference>
<dbReference type="GeneID" id="63706066"/>
<reference evidence="5 6" key="1">
    <citation type="journal article" date="2016" name="BMC Genomics">
        <title>Genome sequencing and secondary metabolism of the postharvest pathogen Penicillium griseofulvum.</title>
        <authorList>
            <person name="Banani H."/>
            <person name="Marcet-Houben M."/>
            <person name="Ballester A.R."/>
            <person name="Abbruscato P."/>
            <person name="Gonzalez-Candelas L."/>
            <person name="Gabaldon T."/>
            <person name="Spadaro D."/>
        </authorList>
    </citation>
    <scope>NUCLEOTIDE SEQUENCE [LARGE SCALE GENOMIC DNA]</scope>
    <source>
        <strain evidence="5 6">PG3</strain>
    </source>
</reference>
<dbReference type="GO" id="GO:0005634">
    <property type="term" value="C:nucleus"/>
    <property type="evidence" value="ECO:0007669"/>
    <property type="project" value="TreeGrafter"/>
</dbReference>
<evidence type="ECO:0000256" key="2">
    <source>
        <dbReference type="RuleBase" id="RU003494"/>
    </source>
</evidence>
<evidence type="ECO:0000259" key="4">
    <source>
        <dbReference type="PROSITE" id="PS50405"/>
    </source>
</evidence>
<dbReference type="AlphaFoldDB" id="A0A135LJN6"/>
<proteinExistence type="inferred from homology"/>
<dbReference type="SUPFAM" id="SSF47616">
    <property type="entry name" value="GST C-terminal domain-like"/>
    <property type="match status" value="1"/>
</dbReference>
<dbReference type="GO" id="GO:0006414">
    <property type="term" value="P:translational elongation"/>
    <property type="evidence" value="ECO:0007669"/>
    <property type="project" value="TreeGrafter"/>
</dbReference>
<dbReference type="PANTHER" id="PTHR43986:SF10">
    <property type="entry name" value="ELONGATION FACTOR EEF-1B GAMMA SUBUNIT, PUTATIVE (AFU_ORTHOLOGUE AFUA_1G17120)-RELATED"/>
    <property type="match status" value="1"/>
</dbReference>